<feature type="domain" description="FAD dependent oxidoreductase" evidence="9">
    <location>
        <begin position="20"/>
        <end position="364"/>
    </location>
</feature>
<evidence type="ECO:0000259" key="9">
    <source>
        <dbReference type="Pfam" id="PF01266"/>
    </source>
</evidence>
<evidence type="ECO:0000256" key="4">
    <source>
        <dbReference type="ARBA" id="ARBA00023002"/>
    </source>
</evidence>
<evidence type="ECO:0000256" key="6">
    <source>
        <dbReference type="ARBA" id="ARBA00037941"/>
    </source>
</evidence>
<dbReference type="PANTHER" id="PTHR43104:SF4">
    <property type="entry name" value="L-2-HYDROXYGLUTARATE DEHYDROGENASE, MITOCHONDRIAL"/>
    <property type="match status" value="1"/>
</dbReference>
<evidence type="ECO:0000256" key="3">
    <source>
        <dbReference type="ARBA" id="ARBA00022827"/>
    </source>
</evidence>
<sequence>MRKLEALAVDHLVRGTQPALRRTSTLLVDKWPSFGSETSSRNSEVIHAGIYYADDSLKTRLCIRGRELLYELCRRERIPHANVGKWIVATSAEQAGDLDKLRRKAAGLGVPTHFIGQQEAAALEPNVRAHTVLVSPTTGIVDSHTYMQHLENTFADRGGVAAYGQTVVGLEKRGAGYRALLRGSDGTESAVEAATVVNAAGLGASAVASMLLPPSMTAHLKMHFCKGHYFAYSPSRKLVSRLVYPMPEKNVQSLGIHCTIDLAGKAKFGPDVLFIDNSSDYSIRDEDVEGLRQKFHEAVKAYMPGIRLEELRPDYTGIRPKLYGAGEPFRDFVIEVPDGYAGFVNLVGIESPGLTSSLAIAEHVETLL</sequence>
<dbReference type="EC" id="1.1.99.2" evidence="7"/>
<dbReference type="Gene3D" id="3.50.50.60">
    <property type="entry name" value="FAD/NAD(P)-binding domain"/>
    <property type="match status" value="1"/>
</dbReference>
<evidence type="ECO:0000256" key="1">
    <source>
        <dbReference type="ARBA" id="ARBA00001974"/>
    </source>
</evidence>
<keyword evidence="11" id="KW-1185">Reference proteome</keyword>
<dbReference type="InterPro" id="IPR036188">
    <property type="entry name" value="FAD/NAD-bd_sf"/>
</dbReference>
<comment type="catalytic activity">
    <reaction evidence="5">
        <text>(S)-2-hydroxyglutarate + A = 2-oxoglutarate + AH2</text>
        <dbReference type="Rhea" id="RHEA:21252"/>
        <dbReference type="ChEBI" id="CHEBI:13193"/>
        <dbReference type="ChEBI" id="CHEBI:16782"/>
        <dbReference type="ChEBI" id="CHEBI:16810"/>
        <dbReference type="ChEBI" id="CHEBI:17499"/>
        <dbReference type="EC" id="1.1.99.2"/>
    </reaction>
</comment>
<evidence type="ECO:0000313" key="11">
    <source>
        <dbReference type="Proteomes" id="UP001527925"/>
    </source>
</evidence>
<evidence type="ECO:0000256" key="7">
    <source>
        <dbReference type="ARBA" id="ARBA00038878"/>
    </source>
</evidence>
<keyword evidence="4" id="KW-0560">Oxidoreductase</keyword>
<name>A0ABR4NI13_9FUNG</name>
<evidence type="ECO:0000256" key="2">
    <source>
        <dbReference type="ARBA" id="ARBA00022630"/>
    </source>
</evidence>
<dbReference type="Proteomes" id="UP001527925">
    <property type="component" value="Unassembled WGS sequence"/>
</dbReference>
<dbReference type="InterPro" id="IPR006076">
    <property type="entry name" value="FAD-dep_OxRdtase"/>
</dbReference>
<comment type="similarity">
    <text evidence="6">Belongs to the L2HGDH family.</text>
</comment>
<keyword evidence="3" id="KW-0274">FAD</keyword>
<comment type="caution">
    <text evidence="10">The sequence shown here is derived from an EMBL/GenBank/DDBJ whole genome shotgun (WGS) entry which is preliminary data.</text>
</comment>
<reference evidence="10 11" key="1">
    <citation type="submission" date="2023-09" db="EMBL/GenBank/DDBJ databases">
        <title>Pangenome analysis of Batrachochytrium dendrobatidis and related Chytrids.</title>
        <authorList>
            <person name="Yacoub M.N."/>
            <person name="Stajich J.E."/>
            <person name="James T.Y."/>
        </authorList>
    </citation>
    <scope>NUCLEOTIDE SEQUENCE [LARGE SCALE GENOMIC DNA]</scope>
    <source>
        <strain evidence="10 11">JEL0888</strain>
    </source>
</reference>
<accession>A0ABR4NI13</accession>
<evidence type="ECO:0000256" key="8">
    <source>
        <dbReference type="ARBA" id="ARBA00041137"/>
    </source>
</evidence>
<organism evidence="10 11">
    <name type="scientific">Polyrhizophydium stewartii</name>
    <dbReference type="NCBI Taxonomy" id="2732419"/>
    <lineage>
        <taxon>Eukaryota</taxon>
        <taxon>Fungi</taxon>
        <taxon>Fungi incertae sedis</taxon>
        <taxon>Chytridiomycota</taxon>
        <taxon>Chytridiomycota incertae sedis</taxon>
        <taxon>Chytridiomycetes</taxon>
        <taxon>Rhizophydiales</taxon>
        <taxon>Rhizophydiales incertae sedis</taxon>
        <taxon>Polyrhizophydium</taxon>
    </lineage>
</organism>
<evidence type="ECO:0000313" key="10">
    <source>
        <dbReference type="EMBL" id="KAL2919152.1"/>
    </source>
</evidence>
<protein>
    <recommendedName>
        <fullName evidence="8">L-2-hydroxyglutarate dehydrogenase, mitochondrial</fullName>
        <ecNumber evidence="7">1.1.99.2</ecNumber>
    </recommendedName>
</protein>
<dbReference type="SUPFAM" id="SSF51905">
    <property type="entry name" value="FAD/NAD(P)-binding domain"/>
    <property type="match status" value="1"/>
</dbReference>
<comment type="cofactor">
    <cofactor evidence="1">
        <name>FAD</name>
        <dbReference type="ChEBI" id="CHEBI:57692"/>
    </cofactor>
</comment>
<dbReference type="Pfam" id="PF01266">
    <property type="entry name" value="DAO"/>
    <property type="match status" value="1"/>
</dbReference>
<dbReference type="PANTHER" id="PTHR43104">
    <property type="entry name" value="L-2-HYDROXYGLUTARATE DEHYDROGENASE, MITOCHONDRIAL"/>
    <property type="match status" value="1"/>
</dbReference>
<dbReference type="Gene3D" id="3.30.9.10">
    <property type="entry name" value="D-Amino Acid Oxidase, subunit A, domain 2"/>
    <property type="match status" value="1"/>
</dbReference>
<evidence type="ECO:0000256" key="5">
    <source>
        <dbReference type="ARBA" id="ARBA00036066"/>
    </source>
</evidence>
<dbReference type="EMBL" id="JADGIZ020000004">
    <property type="protein sequence ID" value="KAL2919152.1"/>
    <property type="molecule type" value="Genomic_DNA"/>
</dbReference>
<proteinExistence type="inferred from homology"/>
<gene>
    <name evidence="10" type="ORF">HK105_201425</name>
</gene>
<keyword evidence="2" id="KW-0285">Flavoprotein</keyword>